<dbReference type="PANTHER" id="PTHR35567:SF3">
    <property type="entry name" value="MALATE DEHYDROGENASE"/>
    <property type="match status" value="1"/>
</dbReference>
<dbReference type="PANTHER" id="PTHR35567">
    <property type="entry name" value="MALATE DEHYDROGENASE (AFU_ORTHOLOGUE AFUA_2G13800)"/>
    <property type="match status" value="1"/>
</dbReference>
<reference evidence="3 4" key="1">
    <citation type="submission" date="2015-04" db="EMBL/GenBank/DDBJ databases">
        <title>Genome sequence of Ceratocystis platani, a major pathogen of plane trees.</title>
        <authorList>
            <person name="Belbahri L."/>
        </authorList>
    </citation>
    <scope>NUCLEOTIDE SEQUENCE [LARGE SCALE GENOMIC DNA]</scope>
    <source>
        <strain evidence="3 4">CFO</strain>
    </source>
</reference>
<organism evidence="3 4">
    <name type="scientific">Ceratocystis fimbriata f. sp. platani</name>
    <dbReference type="NCBI Taxonomy" id="88771"/>
    <lineage>
        <taxon>Eukaryota</taxon>
        <taxon>Fungi</taxon>
        <taxon>Dikarya</taxon>
        <taxon>Ascomycota</taxon>
        <taxon>Pezizomycotina</taxon>
        <taxon>Sordariomycetes</taxon>
        <taxon>Hypocreomycetidae</taxon>
        <taxon>Microascales</taxon>
        <taxon>Ceratocystidaceae</taxon>
        <taxon>Ceratocystis</taxon>
    </lineage>
</organism>
<proteinExistence type="predicted"/>
<keyword evidence="2" id="KW-0472">Membrane</keyword>
<dbReference type="Pfam" id="PF11937">
    <property type="entry name" value="DUF3455"/>
    <property type="match status" value="1"/>
</dbReference>
<feature type="compositionally biased region" description="Acidic residues" evidence="1">
    <location>
        <begin position="39"/>
        <end position="57"/>
    </location>
</feature>
<feature type="transmembrane region" description="Helical" evidence="2">
    <location>
        <begin position="148"/>
        <end position="167"/>
    </location>
</feature>
<dbReference type="EMBL" id="LBBL01000090">
    <property type="protein sequence ID" value="KKF95528.1"/>
    <property type="molecule type" value="Genomic_DNA"/>
</dbReference>
<keyword evidence="2" id="KW-0812">Transmembrane</keyword>
<evidence type="ECO:0000313" key="4">
    <source>
        <dbReference type="Proteomes" id="UP000034841"/>
    </source>
</evidence>
<evidence type="ECO:0000256" key="1">
    <source>
        <dbReference type="SAM" id="MobiDB-lite"/>
    </source>
</evidence>
<dbReference type="OrthoDB" id="1859733at2759"/>
<keyword evidence="2" id="KW-1133">Transmembrane helix</keyword>
<feature type="transmembrane region" description="Helical" evidence="2">
    <location>
        <begin position="107"/>
        <end position="127"/>
    </location>
</feature>
<dbReference type="InterPro" id="IPR021851">
    <property type="entry name" value="DUF3455"/>
</dbReference>
<name>A0A0F8BSK6_CERFI</name>
<gene>
    <name evidence="3" type="ORF">CFO_g2123</name>
</gene>
<protein>
    <recommendedName>
        <fullName evidence="5">Malate dehydrogenase</fullName>
    </recommendedName>
</protein>
<sequence>MRFPATFTALASHVHNSPRAAAPEDDSDDAVQTAVPDSDIVDEEDNDDNEDEEDNNEDSSTSVFNTATLSVETILGIPTATETHSSLPSSTDAEHFSSNPSNASKAYYAWIAAPVFFVVLLGIIGSWEFFFFQRRKKHAKPTATTTPSAVHLLVTFLAALLVSHVHARAVTLQSRFPPSFNRTPKEEPALPVSGVSPELPAVPEGLVLKRIVLGHGYQNYTCSGEGATAEATGALAVLYDAMALYPGQSPFSVSLEQFLGLTGPALLQTAVPLATAPNTRVDQSAEGASADPFPKAPVAPLDLSAAGVQPPLPYVGVHFFDAQKVPRFELTNGEKLLAAKLASQPAPSNATAGPNGEPAAPWLYIGDVGGSVCLTAGYRVETAGGTPHTCSGAGDDSSVYTAYYFLYGPPK</sequence>
<dbReference type="Proteomes" id="UP000034841">
    <property type="component" value="Unassembled WGS sequence"/>
</dbReference>
<dbReference type="AlphaFoldDB" id="A0A0F8BSK6"/>
<accession>A0A0F8BSK6</accession>
<feature type="region of interest" description="Disordered" evidence="1">
    <location>
        <begin position="13"/>
        <end position="63"/>
    </location>
</feature>
<evidence type="ECO:0000313" key="3">
    <source>
        <dbReference type="EMBL" id="KKF95528.1"/>
    </source>
</evidence>
<keyword evidence="4" id="KW-1185">Reference proteome</keyword>
<evidence type="ECO:0000256" key="2">
    <source>
        <dbReference type="SAM" id="Phobius"/>
    </source>
</evidence>
<comment type="caution">
    <text evidence="3">The sequence shown here is derived from an EMBL/GenBank/DDBJ whole genome shotgun (WGS) entry which is preliminary data.</text>
</comment>
<evidence type="ECO:0008006" key="5">
    <source>
        <dbReference type="Google" id="ProtNLM"/>
    </source>
</evidence>